<dbReference type="Gene3D" id="3.30.1330.60">
    <property type="entry name" value="OmpA-like domain"/>
    <property type="match status" value="1"/>
</dbReference>
<feature type="domain" description="OmpA-like" evidence="3">
    <location>
        <begin position="81"/>
        <end position="198"/>
    </location>
</feature>
<feature type="region of interest" description="Disordered" evidence="2">
    <location>
        <begin position="31"/>
        <end position="52"/>
    </location>
</feature>
<accession>B4CVJ1</accession>
<organism evidence="4 5">
    <name type="scientific">Chthoniobacter flavus Ellin428</name>
    <dbReference type="NCBI Taxonomy" id="497964"/>
    <lineage>
        <taxon>Bacteria</taxon>
        <taxon>Pseudomonadati</taxon>
        <taxon>Verrucomicrobiota</taxon>
        <taxon>Spartobacteria</taxon>
        <taxon>Chthoniobacterales</taxon>
        <taxon>Chthoniobacteraceae</taxon>
        <taxon>Chthoniobacter</taxon>
    </lineage>
</organism>
<dbReference type="SUPFAM" id="SSF103088">
    <property type="entry name" value="OmpA-like"/>
    <property type="match status" value="1"/>
</dbReference>
<evidence type="ECO:0000256" key="1">
    <source>
        <dbReference type="PROSITE-ProRule" id="PRU00473"/>
    </source>
</evidence>
<gene>
    <name evidence="4" type="ORF">CfE428DRAFT_0678</name>
</gene>
<evidence type="ECO:0000259" key="3">
    <source>
        <dbReference type="PROSITE" id="PS51123"/>
    </source>
</evidence>
<protein>
    <recommendedName>
        <fullName evidence="3">OmpA-like domain-containing protein</fullName>
    </recommendedName>
</protein>
<proteinExistence type="predicted"/>
<dbReference type="GO" id="GO:0016020">
    <property type="term" value="C:membrane"/>
    <property type="evidence" value="ECO:0007669"/>
    <property type="project" value="UniProtKB-UniRule"/>
</dbReference>
<evidence type="ECO:0000313" key="5">
    <source>
        <dbReference type="Proteomes" id="UP000005824"/>
    </source>
</evidence>
<dbReference type="PROSITE" id="PS51123">
    <property type="entry name" value="OMPA_2"/>
    <property type="match status" value="1"/>
</dbReference>
<keyword evidence="1" id="KW-0472">Membrane</keyword>
<feature type="compositionally biased region" description="Pro residues" evidence="2">
    <location>
        <begin position="38"/>
        <end position="47"/>
    </location>
</feature>
<dbReference type="InterPro" id="IPR006665">
    <property type="entry name" value="OmpA-like"/>
</dbReference>
<dbReference type="AlphaFoldDB" id="B4CVJ1"/>
<keyword evidence="5" id="KW-1185">Reference proteome</keyword>
<reference evidence="4 5" key="1">
    <citation type="journal article" date="2011" name="J. Bacteriol.">
        <title>Genome sequence of Chthoniobacter flavus Ellin428, an aerobic heterotrophic soil bacterium.</title>
        <authorList>
            <person name="Kant R."/>
            <person name="van Passel M.W."/>
            <person name="Palva A."/>
            <person name="Lucas S."/>
            <person name="Lapidus A."/>
            <person name="Glavina Del Rio T."/>
            <person name="Dalin E."/>
            <person name="Tice H."/>
            <person name="Bruce D."/>
            <person name="Goodwin L."/>
            <person name="Pitluck S."/>
            <person name="Larimer F.W."/>
            <person name="Land M.L."/>
            <person name="Hauser L."/>
            <person name="Sangwan P."/>
            <person name="de Vos W.M."/>
            <person name="Janssen P.H."/>
            <person name="Smidt H."/>
        </authorList>
    </citation>
    <scope>NUCLEOTIDE SEQUENCE [LARGE SCALE GENOMIC DNA]</scope>
    <source>
        <strain evidence="4 5">Ellin428</strain>
    </source>
</reference>
<dbReference type="Proteomes" id="UP000005824">
    <property type="component" value="Unassembled WGS sequence"/>
</dbReference>
<evidence type="ECO:0000256" key="2">
    <source>
        <dbReference type="SAM" id="MobiDB-lite"/>
    </source>
</evidence>
<comment type="caution">
    <text evidence="4">The sequence shown here is derived from an EMBL/GenBank/DDBJ whole genome shotgun (WGS) entry which is preliminary data.</text>
</comment>
<name>B4CVJ1_9BACT</name>
<sequence length="198" mass="21961">MFLFFAVGLALMFVAVVIGWKLSRPKLDSKPIVAATPTPAPEAPPEKPSVTSAERQEVLKRIDRMPNVTAENKERLYAYVERAQNLQRLLTVSFETGRTRVSEKETARVVKASKQASFTAMARDAAAIFVVLGYADQHGDEKKNLQLSTERATSVMDLLRKQCGVHNVIQTVPMGSPLLFDPKNPGENRVAEIWTLVP</sequence>
<dbReference type="EMBL" id="ABVL01000002">
    <property type="protein sequence ID" value="EDY21433.1"/>
    <property type="molecule type" value="Genomic_DNA"/>
</dbReference>
<dbReference type="InterPro" id="IPR036737">
    <property type="entry name" value="OmpA-like_sf"/>
</dbReference>
<dbReference type="Pfam" id="PF00691">
    <property type="entry name" value="OmpA"/>
    <property type="match status" value="1"/>
</dbReference>
<dbReference type="InParanoid" id="B4CVJ1"/>
<evidence type="ECO:0000313" key="4">
    <source>
        <dbReference type="EMBL" id="EDY21433.1"/>
    </source>
</evidence>